<name>A0ACA9KFC8_9GLOM</name>
<dbReference type="Proteomes" id="UP000789366">
    <property type="component" value="Unassembled WGS sequence"/>
</dbReference>
<evidence type="ECO:0000313" key="2">
    <source>
        <dbReference type="Proteomes" id="UP000789366"/>
    </source>
</evidence>
<accession>A0ACA9KFC8</accession>
<gene>
    <name evidence="1" type="ORF">SPELUC_LOCUS1651</name>
</gene>
<sequence>MSGVYSIAEVVEDSNKRPARTIFCYLEEGFAESQIKSLKAVANLVEKNGTKVFNSLEEVVNGTDINDGLDDLPEGCEKIYCDYDSQSKKKSIKIIKELGKAEEESDENSTGDVTKDKQKEELSELTNRVGGVVGGVLALTISPVAGGNNCDELTGILRPLQIPSLKEGKVNNALKNLNNKLYCFFEEYDEDSNKEIDTSELKVANAANIEDAKQEARKQIQEILKRSKDDESTVKKDDEEVSELVKKKQEKRQSSNLLTQPILSKNLEIKKDKGKAKEIISEQKEESSKAQIEISPKILANAQSEGEKMGVVKAFEFCYELSWKILKKILNFHSIEVGSARDVFRKQLRYPYRFYAYGSRVKGTARKFSDLDLCYQEEMPWNVYGRVKEDFEESNLPFKVDLVF</sequence>
<keyword evidence="2" id="KW-1185">Reference proteome</keyword>
<protein>
    <submittedName>
        <fullName evidence="1">6207_t:CDS:1</fullName>
    </submittedName>
</protein>
<evidence type="ECO:0000313" key="1">
    <source>
        <dbReference type="EMBL" id="CAG8470055.1"/>
    </source>
</evidence>
<comment type="caution">
    <text evidence="1">The sequence shown here is derived from an EMBL/GenBank/DDBJ whole genome shotgun (WGS) entry which is preliminary data.</text>
</comment>
<organism evidence="1 2">
    <name type="scientific">Cetraspora pellucida</name>
    <dbReference type="NCBI Taxonomy" id="1433469"/>
    <lineage>
        <taxon>Eukaryota</taxon>
        <taxon>Fungi</taxon>
        <taxon>Fungi incertae sedis</taxon>
        <taxon>Mucoromycota</taxon>
        <taxon>Glomeromycotina</taxon>
        <taxon>Glomeromycetes</taxon>
        <taxon>Diversisporales</taxon>
        <taxon>Gigasporaceae</taxon>
        <taxon>Cetraspora</taxon>
    </lineage>
</organism>
<proteinExistence type="predicted"/>
<dbReference type="EMBL" id="CAJVPW010000933">
    <property type="protein sequence ID" value="CAG8470055.1"/>
    <property type="molecule type" value="Genomic_DNA"/>
</dbReference>
<reference evidence="1" key="1">
    <citation type="submission" date="2021-06" db="EMBL/GenBank/DDBJ databases">
        <authorList>
            <person name="Kallberg Y."/>
            <person name="Tangrot J."/>
            <person name="Rosling A."/>
        </authorList>
    </citation>
    <scope>NUCLEOTIDE SEQUENCE</scope>
    <source>
        <strain evidence="1">28 12/20/2015</strain>
    </source>
</reference>